<evidence type="ECO:0000256" key="1">
    <source>
        <dbReference type="ARBA" id="ARBA00023002"/>
    </source>
</evidence>
<dbReference type="Proteomes" id="UP000030993">
    <property type="component" value="Unassembled WGS sequence"/>
</dbReference>
<comment type="caution">
    <text evidence="4">The sequence shown here is derived from an EMBL/GenBank/DDBJ whole genome shotgun (WGS) entry which is preliminary data.</text>
</comment>
<dbReference type="CDD" id="cd08187">
    <property type="entry name" value="BDH"/>
    <property type="match status" value="1"/>
</dbReference>
<dbReference type="Gene3D" id="1.20.1090.10">
    <property type="entry name" value="Dehydroquinate synthase-like - alpha domain"/>
    <property type="match status" value="1"/>
</dbReference>
<dbReference type="GO" id="GO:1990002">
    <property type="term" value="F:methylglyoxal reductase (NADPH) (acetol producing) activity"/>
    <property type="evidence" value="ECO:0007669"/>
    <property type="project" value="TreeGrafter"/>
</dbReference>
<feature type="domain" description="Fe-containing alcohol dehydrogenase-like C-terminal" evidence="3">
    <location>
        <begin position="193"/>
        <end position="390"/>
    </location>
</feature>
<evidence type="ECO:0000313" key="5">
    <source>
        <dbReference type="Proteomes" id="UP000030993"/>
    </source>
</evidence>
<dbReference type="PANTHER" id="PTHR43633">
    <property type="entry name" value="ALCOHOL DEHYDROGENASE YQHD"/>
    <property type="match status" value="1"/>
</dbReference>
<keyword evidence="1" id="KW-0560">Oxidoreductase</keyword>
<dbReference type="AlphaFoldDB" id="A0A0B2JU31"/>
<proteinExistence type="predicted"/>
<dbReference type="GO" id="GO:1990362">
    <property type="term" value="F:butanol dehydrogenase (NAD+) activity"/>
    <property type="evidence" value="ECO:0007669"/>
    <property type="project" value="InterPro"/>
</dbReference>
<dbReference type="InterPro" id="IPR001670">
    <property type="entry name" value="ADH_Fe/GldA"/>
</dbReference>
<dbReference type="eggNOG" id="COG1979">
    <property type="taxonomic scope" value="Bacteria"/>
</dbReference>
<reference evidence="4 5" key="1">
    <citation type="journal article" date="2013" name="PLoS ONE">
        <title>Identification and characterization of three novel lipases belonging to families II and V from Anaerovibrio lipolyticus 5ST.</title>
        <authorList>
            <person name="Prive F."/>
            <person name="Kaderbhai N.N."/>
            <person name="Girdwood S."/>
            <person name="Worgan H.J."/>
            <person name="Pinloche E."/>
            <person name="Scollan N.D."/>
            <person name="Huws S.A."/>
            <person name="Newbold C.J."/>
        </authorList>
    </citation>
    <scope>NUCLEOTIDE SEQUENCE [LARGE SCALE GENOMIC DNA]</scope>
    <source>
        <strain evidence="4 5">5S</strain>
    </source>
</reference>
<dbReference type="RefSeq" id="WP_027397879.1">
    <property type="nucleotide sequence ID" value="NZ_JSCE01000237.1"/>
</dbReference>
<evidence type="ECO:0000259" key="3">
    <source>
        <dbReference type="Pfam" id="PF25137"/>
    </source>
</evidence>
<dbReference type="GO" id="GO:0046872">
    <property type="term" value="F:metal ion binding"/>
    <property type="evidence" value="ECO:0007669"/>
    <property type="project" value="InterPro"/>
</dbReference>
<dbReference type="EMBL" id="JSCE01000237">
    <property type="protein sequence ID" value="KHM49377.1"/>
    <property type="molecule type" value="Genomic_DNA"/>
</dbReference>
<name>A0A0B2JU31_9FIRM</name>
<dbReference type="Pfam" id="PF00465">
    <property type="entry name" value="Fe-ADH"/>
    <property type="match status" value="1"/>
</dbReference>
<feature type="domain" description="Alcohol dehydrogenase iron-type/glycerol dehydrogenase GldA" evidence="2">
    <location>
        <begin position="9"/>
        <end position="179"/>
    </location>
</feature>
<dbReference type="Pfam" id="PF25137">
    <property type="entry name" value="ADH_Fe_C"/>
    <property type="match status" value="1"/>
</dbReference>
<dbReference type="InterPro" id="IPR056798">
    <property type="entry name" value="ADH_Fe_C"/>
</dbReference>
<evidence type="ECO:0000313" key="4">
    <source>
        <dbReference type="EMBL" id="KHM49377.1"/>
    </source>
</evidence>
<gene>
    <name evidence="4" type="ORF">NZ47_12840</name>
</gene>
<dbReference type="GO" id="GO:0005829">
    <property type="term" value="C:cytosol"/>
    <property type="evidence" value="ECO:0007669"/>
    <property type="project" value="TreeGrafter"/>
</dbReference>
<dbReference type="InterPro" id="IPR044731">
    <property type="entry name" value="BDH-like"/>
</dbReference>
<protein>
    <submittedName>
        <fullName evidence="4">Butanol dehydrogenase</fullName>
    </submittedName>
</protein>
<dbReference type="STRING" id="82374.NZ47_12840"/>
<dbReference type="FunFam" id="3.40.50.1970:FF:000003">
    <property type="entry name" value="Alcohol dehydrogenase, iron-containing"/>
    <property type="match status" value="1"/>
</dbReference>
<evidence type="ECO:0000259" key="2">
    <source>
        <dbReference type="Pfam" id="PF00465"/>
    </source>
</evidence>
<keyword evidence="5" id="KW-1185">Reference proteome</keyword>
<dbReference type="SUPFAM" id="SSF56796">
    <property type="entry name" value="Dehydroquinate synthase-like"/>
    <property type="match status" value="1"/>
</dbReference>
<dbReference type="PANTHER" id="PTHR43633:SF1">
    <property type="entry name" value="ALCOHOL DEHYDROGENASE YQHD"/>
    <property type="match status" value="1"/>
</dbReference>
<dbReference type="GO" id="GO:0008106">
    <property type="term" value="F:alcohol dehydrogenase (NADP+) activity"/>
    <property type="evidence" value="ECO:0007669"/>
    <property type="project" value="TreeGrafter"/>
</dbReference>
<sequence>MQNFEFYCPTEIVFGKGAEDKLAEKIRQYGGTKVFLLYGGGSIEKSGLLKRIEDNLNEADIEFEAMGGVQPNPVLSFAREATAEALEFDADMVLAVGGGSVIDSAKAVAVGLANPDVDIAEYWEQGREIESCAPIGVVLTISAAGSETSDSAVLTIDGTGKKGGAHSDIIRPDFAIMNPELTFTLPPFQIACGVADILMHTLERYITHTEGNLFTDLVAEALMKNVIQQGRIAVANRKNYEAMSEIMWCGSVSHNGFTGLGREKEFSAHKLGHVLSGLYNVTHGASLTVMWPAWAKYVYEDNPERFAKYAEKVWGVNAGTVYERSRAGIRLTMEFFEQIGLPTNFTKLGIGVKNTEEIEKLADICTSNGTKKAGVFHPMDKKDVIAIYESVNR</sequence>
<dbReference type="Gene3D" id="3.40.50.1970">
    <property type="match status" value="1"/>
</dbReference>
<organism evidence="4 5">
    <name type="scientific">Anaerovibrio lipolyticus</name>
    <dbReference type="NCBI Taxonomy" id="82374"/>
    <lineage>
        <taxon>Bacteria</taxon>
        <taxon>Bacillati</taxon>
        <taxon>Bacillota</taxon>
        <taxon>Negativicutes</taxon>
        <taxon>Selenomonadales</taxon>
        <taxon>Selenomonadaceae</taxon>
        <taxon>Anaerovibrio</taxon>
    </lineage>
</organism>
<accession>A0A0B2JU31</accession>